<protein>
    <recommendedName>
        <fullName evidence="5">Tryptophan 2-monooxygenase</fullName>
        <ecNumber evidence="4">1.13.12.3</ecNumber>
    </recommendedName>
</protein>
<keyword evidence="11" id="KW-1185">Reference proteome</keyword>
<dbReference type="SUPFAM" id="SSF54373">
    <property type="entry name" value="FAD-linked reductases, C-terminal domain"/>
    <property type="match status" value="1"/>
</dbReference>
<evidence type="ECO:0000256" key="7">
    <source>
        <dbReference type="ARBA" id="ARBA00023070"/>
    </source>
</evidence>
<keyword evidence="7" id="KW-0073">Auxin biosynthesis</keyword>
<comment type="similarity">
    <text evidence="3">Belongs to the tryptophan 2-monooxygenase family.</text>
</comment>
<accession>A0ABT7LI61</accession>
<dbReference type="Proteomes" id="UP001238603">
    <property type="component" value="Unassembled WGS sequence"/>
</dbReference>
<dbReference type="InterPro" id="IPR036188">
    <property type="entry name" value="FAD/NAD-bd_sf"/>
</dbReference>
<name>A0ABT7LI61_9BURK</name>
<comment type="pathway">
    <text evidence="2">Plant hormone metabolism; auxin biosynthesis.</text>
</comment>
<evidence type="ECO:0000256" key="1">
    <source>
        <dbReference type="ARBA" id="ARBA00001974"/>
    </source>
</evidence>
<evidence type="ECO:0000256" key="8">
    <source>
        <dbReference type="ARBA" id="ARBA00047321"/>
    </source>
</evidence>
<dbReference type="PRINTS" id="PR00757">
    <property type="entry name" value="AMINEOXDASEF"/>
</dbReference>
<dbReference type="InterPro" id="IPR050281">
    <property type="entry name" value="Flavin_monoamine_oxidase"/>
</dbReference>
<evidence type="ECO:0000256" key="4">
    <source>
        <dbReference type="ARBA" id="ARBA00012535"/>
    </source>
</evidence>
<dbReference type="InterPro" id="IPR002937">
    <property type="entry name" value="Amino_oxidase"/>
</dbReference>
<dbReference type="Gene3D" id="3.50.50.60">
    <property type="entry name" value="FAD/NAD(P)-binding domain"/>
    <property type="match status" value="1"/>
</dbReference>
<dbReference type="Gene3D" id="3.90.660.10">
    <property type="match status" value="1"/>
</dbReference>
<evidence type="ECO:0000256" key="5">
    <source>
        <dbReference type="ARBA" id="ARBA00017871"/>
    </source>
</evidence>
<feature type="domain" description="Amine oxidase" evidence="9">
    <location>
        <begin position="33"/>
        <end position="449"/>
    </location>
</feature>
<reference evidence="10 11" key="1">
    <citation type="submission" date="2023-06" db="EMBL/GenBank/DDBJ databases">
        <title>Pelomonas sp. APW6 16S ribosomal RNA gene genome sequencing and assembly.</title>
        <authorList>
            <person name="Woo H."/>
        </authorList>
    </citation>
    <scope>NUCLEOTIDE SEQUENCE [LARGE SCALE GENOMIC DNA]</scope>
    <source>
        <strain evidence="10 11">APW6</strain>
    </source>
</reference>
<dbReference type="EMBL" id="JASVDS010000003">
    <property type="protein sequence ID" value="MDL5032537.1"/>
    <property type="molecule type" value="Genomic_DNA"/>
</dbReference>
<organism evidence="10 11">
    <name type="scientific">Roseateles subflavus</name>
    <dbReference type="NCBI Taxonomy" id="3053353"/>
    <lineage>
        <taxon>Bacteria</taxon>
        <taxon>Pseudomonadati</taxon>
        <taxon>Pseudomonadota</taxon>
        <taxon>Betaproteobacteria</taxon>
        <taxon>Burkholderiales</taxon>
        <taxon>Sphaerotilaceae</taxon>
        <taxon>Roseateles</taxon>
    </lineage>
</organism>
<proteinExistence type="inferred from homology"/>
<dbReference type="Pfam" id="PF01593">
    <property type="entry name" value="Amino_oxidase"/>
    <property type="match status" value="1"/>
</dbReference>
<evidence type="ECO:0000313" key="11">
    <source>
        <dbReference type="Proteomes" id="UP001238603"/>
    </source>
</evidence>
<sequence>MAGTGALAAASATVPQVAHAIGRQNVLIIGAGLAGLRAGQILKAKGHLVTILEGRNRFGGRCYTSHKWADLPMDLGATWIHESGKGNPMTPIAKALGLRLAADSYDKTTAYEAGDGPLTGADLTYFNTMGDKVRKAMESSGDSDTEMSLMQYTKNKIGYASMDAYDKRLADYWMREIGGYEYAGDTAELSAWYWDNAKEFPGPEVYLPDTGYEPIVNALAQGQDIRLNQIVSKIAYTGTGVTVTTNVGTYTADRVIVTVPLGVLKKNKISFSPALPSAYSTAISKLGMGTGVLNKVVLRFPSVFWPAKDWLAYVPTSAELGKFHDWFNPSPALNGKAVLIGFTAGFYGQQQEALADWQIVDKAMDVLRDMFGDGIPNPTDYQVTRWDQDPFSYGSYSFFATGSTPAMVKTLTTAVSNRVFFAGEHTHPDYPQTTHGAYLSGERAANQILALKA</sequence>
<dbReference type="RefSeq" id="WP_285983170.1">
    <property type="nucleotide sequence ID" value="NZ_JASVDS010000003.1"/>
</dbReference>
<dbReference type="EC" id="1.13.12.3" evidence="4"/>
<evidence type="ECO:0000259" key="9">
    <source>
        <dbReference type="Pfam" id="PF01593"/>
    </source>
</evidence>
<comment type="catalytic activity">
    <reaction evidence="8">
        <text>L-tryptophan + O2 = indole-3-acetamide + CO2 + H2O</text>
        <dbReference type="Rhea" id="RHEA:16165"/>
        <dbReference type="ChEBI" id="CHEBI:15377"/>
        <dbReference type="ChEBI" id="CHEBI:15379"/>
        <dbReference type="ChEBI" id="CHEBI:16031"/>
        <dbReference type="ChEBI" id="CHEBI:16526"/>
        <dbReference type="ChEBI" id="CHEBI:57912"/>
        <dbReference type="EC" id="1.13.12.3"/>
    </reaction>
</comment>
<dbReference type="PANTHER" id="PTHR10742:SF410">
    <property type="entry name" value="LYSINE-SPECIFIC HISTONE DEMETHYLASE 2"/>
    <property type="match status" value="1"/>
</dbReference>
<evidence type="ECO:0000256" key="2">
    <source>
        <dbReference type="ARBA" id="ARBA00004814"/>
    </source>
</evidence>
<dbReference type="SUPFAM" id="SSF51905">
    <property type="entry name" value="FAD/NAD(P)-binding domain"/>
    <property type="match status" value="1"/>
</dbReference>
<evidence type="ECO:0000313" key="10">
    <source>
        <dbReference type="EMBL" id="MDL5032537.1"/>
    </source>
</evidence>
<gene>
    <name evidence="10" type="ORF">QRD43_11545</name>
</gene>
<dbReference type="InterPro" id="IPR001613">
    <property type="entry name" value="Flavin_amine_oxidase"/>
</dbReference>
<evidence type="ECO:0000256" key="3">
    <source>
        <dbReference type="ARBA" id="ARBA00005833"/>
    </source>
</evidence>
<keyword evidence="6" id="KW-0560">Oxidoreductase</keyword>
<dbReference type="PANTHER" id="PTHR10742">
    <property type="entry name" value="FLAVIN MONOAMINE OXIDASE"/>
    <property type="match status" value="1"/>
</dbReference>
<evidence type="ECO:0000256" key="6">
    <source>
        <dbReference type="ARBA" id="ARBA00023002"/>
    </source>
</evidence>
<comment type="cofactor">
    <cofactor evidence="1">
        <name>FAD</name>
        <dbReference type="ChEBI" id="CHEBI:57692"/>
    </cofactor>
</comment>
<comment type="caution">
    <text evidence="10">The sequence shown here is derived from an EMBL/GenBank/DDBJ whole genome shotgun (WGS) entry which is preliminary data.</text>
</comment>